<name>A0A1Z5JXQ4_FISSO</name>
<evidence type="ECO:0000256" key="3">
    <source>
        <dbReference type="ARBA" id="ARBA00007823"/>
    </source>
</evidence>
<organism evidence="11 12">
    <name type="scientific">Fistulifera solaris</name>
    <name type="common">Oleaginous diatom</name>
    <dbReference type="NCBI Taxonomy" id="1519565"/>
    <lineage>
        <taxon>Eukaryota</taxon>
        <taxon>Sar</taxon>
        <taxon>Stramenopiles</taxon>
        <taxon>Ochrophyta</taxon>
        <taxon>Bacillariophyta</taxon>
        <taxon>Bacillariophyceae</taxon>
        <taxon>Bacillariophycidae</taxon>
        <taxon>Naviculales</taxon>
        <taxon>Naviculaceae</taxon>
        <taxon>Fistulifera</taxon>
    </lineage>
</organism>
<evidence type="ECO:0000313" key="12">
    <source>
        <dbReference type="Proteomes" id="UP000198406"/>
    </source>
</evidence>
<evidence type="ECO:0000256" key="8">
    <source>
        <dbReference type="ARBA" id="ARBA00022759"/>
    </source>
</evidence>
<evidence type="ECO:0000256" key="7">
    <source>
        <dbReference type="ARBA" id="ARBA00022723"/>
    </source>
</evidence>
<dbReference type="GO" id="GO:0042781">
    <property type="term" value="F:3'-tRNA processing endoribonuclease activity"/>
    <property type="evidence" value="ECO:0007669"/>
    <property type="project" value="UniProtKB-EC"/>
</dbReference>
<gene>
    <name evidence="11" type="ORF">FisN_10Hh269</name>
</gene>
<evidence type="ECO:0000256" key="2">
    <source>
        <dbReference type="ARBA" id="ARBA00001947"/>
    </source>
</evidence>
<comment type="catalytic activity">
    <reaction evidence="1">
        <text>Endonucleolytic cleavage of RNA, removing extra 3' nucleotides from tRNA precursor, generating 3' termini of tRNAs. A 3'-hydroxy group is left at the tRNA terminus and a 5'-phosphoryl group is left at the trailer molecule.</text>
        <dbReference type="EC" id="3.1.26.11"/>
    </reaction>
</comment>
<reference evidence="11 12" key="1">
    <citation type="journal article" date="2015" name="Plant Cell">
        <title>Oil accumulation by the oleaginous diatom Fistulifera solaris as revealed by the genome and transcriptome.</title>
        <authorList>
            <person name="Tanaka T."/>
            <person name="Maeda Y."/>
            <person name="Veluchamy A."/>
            <person name="Tanaka M."/>
            <person name="Abida H."/>
            <person name="Marechal E."/>
            <person name="Bowler C."/>
            <person name="Muto M."/>
            <person name="Sunaga Y."/>
            <person name="Tanaka M."/>
            <person name="Yoshino T."/>
            <person name="Taniguchi T."/>
            <person name="Fukuda Y."/>
            <person name="Nemoto M."/>
            <person name="Matsumoto M."/>
            <person name="Wong P.S."/>
            <person name="Aburatani S."/>
            <person name="Fujibuchi W."/>
        </authorList>
    </citation>
    <scope>NUCLEOTIDE SEQUENCE [LARGE SCALE GENOMIC DNA]</scope>
    <source>
        <strain evidence="11 12">JPCC DA0580</strain>
    </source>
</reference>
<dbReference type="Proteomes" id="UP000198406">
    <property type="component" value="Unassembled WGS sequence"/>
</dbReference>
<dbReference type="OrthoDB" id="49577at2759"/>
<evidence type="ECO:0000256" key="9">
    <source>
        <dbReference type="ARBA" id="ARBA00022801"/>
    </source>
</evidence>
<dbReference type="PANTHER" id="PTHR12553">
    <property type="entry name" value="ZINC PHOSPHODIESTERASE ELAC PROTEIN 2"/>
    <property type="match status" value="1"/>
</dbReference>
<comment type="similarity">
    <text evidence="3">Belongs to the RNase Z family.</text>
</comment>
<dbReference type="GO" id="GO:1990180">
    <property type="term" value="P:mitochondrial tRNA 3'-end processing"/>
    <property type="evidence" value="ECO:0007669"/>
    <property type="project" value="TreeGrafter"/>
</dbReference>
<dbReference type="SUPFAM" id="SSF56281">
    <property type="entry name" value="Metallo-hydrolase/oxidoreductase"/>
    <property type="match status" value="1"/>
</dbReference>
<dbReference type="PANTHER" id="PTHR12553:SF49">
    <property type="entry name" value="ZINC PHOSPHODIESTERASE ELAC PROTEIN 2"/>
    <property type="match status" value="1"/>
</dbReference>
<keyword evidence="9" id="KW-0378">Hydrolase</keyword>
<comment type="caution">
    <text evidence="11">The sequence shown here is derived from an EMBL/GenBank/DDBJ whole genome shotgun (WGS) entry which is preliminary data.</text>
</comment>
<keyword evidence="12" id="KW-1185">Reference proteome</keyword>
<keyword evidence="8" id="KW-0255">Endonuclease</keyword>
<protein>
    <recommendedName>
        <fullName evidence="4">ribonuclease Z</fullName>
        <ecNumber evidence="4">3.1.26.11</ecNumber>
    </recommendedName>
</protein>
<dbReference type="InParanoid" id="A0A1Z5JXQ4"/>
<dbReference type="AlphaFoldDB" id="A0A1Z5JXQ4"/>
<dbReference type="GO" id="GO:0046872">
    <property type="term" value="F:metal ion binding"/>
    <property type="evidence" value="ECO:0007669"/>
    <property type="project" value="UniProtKB-KW"/>
</dbReference>
<evidence type="ECO:0000256" key="5">
    <source>
        <dbReference type="ARBA" id="ARBA00022694"/>
    </source>
</evidence>
<evidence type="ECO:0000313" key="11">
    <source>
        <dbReference type="EMBL" id="GAX18531.1"/>
    </source>
</evidence>
<dbReference type="GO" id="GO:0005739">
    <property type="term" value="C:mitochondrion"/>
    <property type="evidence" value="ECO:0007669"/>
    <property type="project" value="TreeGrafter"/>
</dbReference>
<keyword evidence="5" id="KW-0819">tRNA processing</keyword>
<keyword evidence="7" id="KW-0479">Metal-binding</keyword>
<sequence>MSHNHRINYSLDVLVDGSEQSGPPTLFLSVHKDHVIQANYALTGLGDLLCRAAADQRYKLQHVRAVFADHDLLSLPALLDVLYQAGREQVTVVSSFPRIESLIRTIHPYKQHPVVRICQVPSETDCWWNVYQDEFILVHATRRSNHVLYLYTLFQWKETIKSSFLVLPSAYLPHLHDLLQDLPLEDSTPLEICALIVICETNDVEVATWVPDHIPYYIVAPTSNNLLVRAQRLSQYFHNIHPNLFPLRLPEGNILSQQLTTGTSLIFSPRNNHTMVHRMEDIGRETIRPERQRWMEGLLSFEPIADENEIYLNDDDDDDDETEDTNTTLRLLVLGTGCAAPSPYRGASGYALLFPNDCTVVLEAGEGFVTQWHRYADGISFNTIRLIWISHAHLDHYGGLVHLLKCIHASKRNQDSPEHKRRKLSCPYVVAGKKILQYLEHMFDVPNDYYNGVEQSDIQQTGNIYESIAPIAFWEDVRVDHSCHQACAETQLPVSG</sequence>
<dbReference type="InterPro" id="IPR036866">
    <property type="entry name" value="RibonucZ/Hydroxyglut_hydro"/>
</dbReference>
<evidence type="ECO:0000256" key="1">
    <source>
        <dbReference type="ARBA" id="ARBA00000402"/>
    </source>
</evidence>
<keyword evidence="10" id="KW-0862">Zinc</keyword>
<proteinExistence type="inferred from homology"/>
<accession>A0A1Z5JXQ4</accession>
<evidence type="ECO:0000256" key="10">
    <source>
        <dbReference type="ARBA" id="ARBA00022833"/>
    </source>
</evidence>
<dbReference type="InterPro" id="IPR047151">
    <property type="entry name" value="RNZ2-like"/>
</dbReference>
<dbReference type="EC" id="3.1.26.11" evidence="4"/>
<comment type="cofactor">
    <cofactor evidence="2">
        <name>Zn(2+)</name>
        <dbReference type="ChEBI" id="CHEBI:29105"/>
    </cofactor>
</comment>
<keyword evidence="6" id="KW-0540">Nuclease</keyword>
<dbReference type="Gene3D" id="3.60.15.10">
    <property type="entry name" value="Ribonuclease Z/Hydroxyacylglutathione hydrolase-like"/>
    <property type="match status" value="1"/>
</dbReference>
<dbReference type="EMBL" id="BDSP01000131">
    <property type="protein sequence ID" value="GAX18531.1"/>
    <property type="molecule type" value="Genomic_DNA"/>
</dbReference>
<evidence type="ECO:0000256" key="6">
    <source>
        <dbReference type="ARBA" id="ARBA00022722"/>
    </source>
</evidence>
<evidence type="ECO:0000256" key="4">
    <source>
        <dbReference type="ARBA" id="ARBA00012477"/>
    </source>
</evidence>